<protein>
    <submittedName>
        <fullName evidence="1">Uncharacterized protein</fullName>
    </submittedName>
</protein>
<dbReference type="AlphaFoldDB" id="A0A8H3WXY2"/>
<dbReference type="EMBL" id="WTPW01002679">
    <property type="protein sequence ID" value="KAF0371060.1"/>
    <property type="molecule type" value="Genomic_DNA"/>
</dbReference>
<comment type="caution">
    <text evidence="1">The sequence shown here is derived from an EMBL/GenBank/DDBJ whole genome shotgun (WGS) entry which is preliminary data.</text>
</comment>
<dbReference type="OrthoDB" id="2351769at2759"/>
<organism evidence="1 2">
    <name type="scientific">Gigaspora margarita</name>
    <dbReference type="NCBI Taxonomy" id="4874"/>
    <lineage>
        <taxon>Eukaryota</taxon>
        <taxon>Fungi</taxon>
        <taxon>Fungi incertae sedis</taxon>
        <taxon>Mucoromycota</taxon>
        <taxon>Glomeromycotina</taxon>
        <taxon>Glomeromycetes</taxon>
        <taxon>Diversisporales</taxon>
        <taxon>Gigasporaceae</taxon>
        <taxon>Gigaspora</taxon>
    </lineage>
</organism>
<dbReference type="Proteomes" id="UP000439903">
    <property type="component" value="Unassembled WGS sequence"/>
</dbReference>
<sequence length="177" mass="20365">MNIQGQEYWVIASLGVVTADLPQENDLAGVKRHSTNKGCQTCQVSKKHFTNNNLDFKNLSRYQHITNSQFHEIALSKSIQEHKLVATKYRLCNIAKSAQLVFKKSYSTDDYKNLQKCLETKSQILIQVFAEFENLPNLYINNHLPLHAHTYGNLVNTSVDTKEMVHQIFKNLVPWSE</sequence>
<proteinExistence type="predicted"/>
<accession>A0A8H3WXY2</accession>
<evidence type="ECO:0000313" key="2">
    <source>
        <dbReference type="Proteomes" id="UP000439903"/>
    </source>
</evidence>
<gene>
    <name evidence="1" type="ORF">F8M41_013182</name>
</gene>
<reference evidence="1 2" key="1">
    <citation type="journal article" date="2019" name="Environ. Microbiol.">
        <title>At the nexus of three kingdoms: the genome of the mycorrhizal fungus Gigaspora margarita provides insights into plant, endobacterial and fungal interactions.</title>
        <authorList>
            <person name="Venice F."/>
            <person name="Ghignone S."/>
            <person name="Salvioli di Fossalunga A."/>
            <person name="Amselem J."/>
            <person name="Novero M."/>
            <person name="Xianan X."/>
            <person name="Sedzielewska Toro K."/>
            <person name="Morin E."/>
            <person name="Lipzen A."/>
            <person name="Grigoriev I.V."/>
            <person name="Henrissat B."/>
            <person name="Martin F.M."/>
            <person name="Bonfante P."/>
        </authorList>
    </citation>
    <scope>NUCLEOTIDE SEQUENCE [LARGE SCALE GENOMIC DNA]</scope>
    <source>
        <strain evidence="1 2">BEG34</strain>
    </source>
</reference>
<name>A0A8H3WXY2_GIGMA</name>
<keyword evidence="2" id="KW-1185">Reference proteome</keyword>
<evidence type="ECO:0000313" key="1">
    <source>
        <dbReference type="EMBL" id="KAF0371060.1"/>
    </source>
</evidence>